<dbReference type="EMBL" id="JANGAC010000016">
    <property type="protein sequence ID" value="MCQ4924832.1"/>
    <property type="molecule type" value="Genomic_DNA"/>
</dbReference>
<dbReference type="Proteomes" id="UP001524478">
    <property type="component" value="Unassembled WGS sequence"/>
</dbReference>
<keyword evidence="3" id="KW-1185">Reference proteome</keyword>
<feature type="region of interest" description="Disordered" evidence="1">
    <location>
        <begin position="159"/>
        <end position="200"/>
    </location>
</feature>
<comment type="caution">
    <text evidence="2">The sequence shown here is derived from an EMBL/GenBank/DDBJ whole genome shotgun (WGS) entry which is preliminary data.</text>
</comment>
<proteinExistence type="predicted"/>
<sequence length="200" mass="22847">MSKKKRKVYKKGDNIPLRCRQDASDALLKWINSRGRLGAEIFYVLEMYANNKLVSIDYMLEILNKQNSNLPKSQLFQNLEDIKKLENTTVSDQTHIISTALDTDDVNANTMETETNNSVNNENNVEDDVELNISETKEEYIFTNTMAPNISEDVKMVDKNKENNNGNNQNKQRRKVLLSGTPTIAGEGERKPKNLFAEND</sequence>
<gene>
    <name evidence="2" type="ORF">NE686_17150</name>
</gene>
<evidence type="ECO:0000313" key="3">
    <source>
        <dbReference type="Proteomes" id="UP001524478"/>
    </source>
</evidence>
<protein>
    <submittedName>
        <fullName evidence="2">Uncharacterized protein</fullName>
    </submittedName>
</protein>
<name>A0ABT1SEN4_9FIRM</name>
<evidence type="ECO:0000313" key="2">
    <source>
        <dbReference type="EMBL" id="MCQ4924832.1"/>
    </source>
</evidence>
<reference evidence="2 3" key="1">
    <citation type="submission" date="2022-06" db="EMBL/GenBank/DDBJ databases">
        <title>Isolation of gut microbiota from human fecal samples.</title>
        <authorList>
            <person name="Pamer E.G."/>
            <person name="Barat B."/>
            <person name="Waligurski E."/>
            <person name="Medina S."/>
            <person name="Paddock L."/>
            <person name="Mostad J."/>
        </authorList>
    </citation>
    <scope>NUCLEOTIDE SEQUENCE [LARGE SCALE GENOMIC DNA]</scope>
    <source>
        <strain evidence="2 3">DFI.7.95</strain>
    </source>
</reference>
<evidence type="ECO:0000256" key="1">
    <source>
        <dbReference type="SAM" id="MobiDB-lite"/>
    </source>
</evidence>
<organism evidence="2 3">
    <name type="scientific">Tissierella carlieri</name>
    <dbReference type="NCBI Taxonomy" id="689904"/>
    <lineage>
        <taxon>Bacteria</taxon>
        <taxon>Bacillati</taxon>
        <taxon>Bacillota</taxon>
        <taxon>Tissierellia</taxon>
        <taxon>Tissierellales</taxon>
        <taxon>Tissierellaceae</taxon>
        <taxon>Tissierella</taxon>
    </lineage>
</organism>
<accession>A0ABT1SEN4</accession>
<dbReference type="RefSeq" id="WP_256312422.1">
    <property type="nucleotide sequence ID" value="NZ_JANGAC010000016.1"/>
</dbReference>